<evidence type="ECO:0000313" key="9">
    <source>
        <dbReference type="Proteomes" id="UP000662818"/>
    </source>
</evidence>
<evidence type="ECO:0000259" key="7">
    <source>
        <dbReference type="PROSITE" id="PS50109"/>
    </source>
</evidence>
<dbReference type="InterPro" id="IPR036890">
    <property type="entry name" value="HATPase_C_sf"/>
</dbReference>
<dbReference type="SUPFAM" id="SSF55874">
    <property type="entry name" value="ATPase domain of HSP90 chaperone/DNA topoisomerase II/histidine kinase"/>
    <property type="match status" value="2"/>
</dbReference>
<keyword evidence="4" id="KW-0418">Kinase</keyword>
<keyword evidence="9" id="KW-1185">Reference proteome</keyword>
<dbReference type="RefSeq" id="WP_207007821.1">
    <property type="nucleotide sequence ID" value="NZ_CP022295.1"/>
</dbReference>
<dbReference type="InterPro" id="IPR003594">
    <property type="entry name" value="HATPase_dom"/>
</dbReference>
<feature type="domain" description="Histidine kinase" evidence="7">
    <location>
        <begin position="764"/>
        <end position="957"/>
    </location>
</feature>
<comment type="catalytic activity">
    <reaction evidence="1">
        <text>ATP + protein L-histidine = ADP + protein N-phospho-L-histidine.</text>
        <dbReference type="EC" id="2.7.13.3"/>
    </reaction>
</comment>
<evidence type="ECO:0000256" key="2">
    <source>
        <dbReference type="ARBA" id="ARBA00012438"/>
    </source>
</evidence>
<feature type="region of interest" description="Disordered" evidence="6">
    <location>
        <begin position="962"/>
        <end position="998"/>
    </location>
</feature>
<gene>
    <name evidence="8" type="ORF">CFH99_00145</name>
</gene>
<accession>A0ABX7PDS8</accession>
<dbReference type="PANTHER" id="PTHR42878:SF14">
    <property type="entry name" value="OSMOLARITY TWO-COMPONENT SYSTEM PROTEIN SSK1"/>
    <property type="match status" value="1"/>
</dbReference>
<evidence type="ECO:0000256" key="3">
    <source>
        <dbReference type="ARBA" id="ARBA00022679"/>
    </source>
</evidence>
<dbReference type="Pfam" id="PF02518">
    <property type="entry name" value="HATPase_c"/>
    <property type="match status" value="1"/>
</dbReference>
<dbReference type="InterPro" id="IPR005467">
    <property type="entry name" value="His_kinase_dom"/>
</dbReference>
<dbReference type="SMART" id="SM00387">
    <property type="entry name" value="HATPase_c"/>
    <property type="match status" value="1"/>
</dbReference>
<dbReference type="PROSITE" id="PS50109">
    <property type="entry name" value="HIS_KIN"/>
    <property type="match status" value="1"/>
</dbReference>
<dbReference type="Pfam" id="PF19191">
    <property type="entry name" value="HEF_HK"/>
    <property type="match status" value="1"/>
</dbReference>
<name>A0ABX7PDS8_9ACTN</name>
<dbReference type="EC" id="2.7.13.3" evidence="2"/>
<dbReference type="InterPro" id="IPR050351">
    <property type="entry name" value="BphY/WalK/GraS-like"/>
</dbReference>
<organism evidence="8 9">
    <name type="scientific">Nocardioides aromaticivorans</name>
    <dbReference type="NCBI Taxonomy" id="200618"/>
    <lineage>
        <taxon>Bacteria</taxon>
        <taxon>Bacillati</taxon>
        <taxon>Actinomycetota</taxon>
        <taxon>Actinomycetes</taxon>
        <taxon>Propionibacteriales</taxon>
        <taxon>Nocardioidaceae</taxon>
        <taxon>Nocardioides</taxon>
    </lineage>
</organism>
<evidence type="ECO:0000256" key="1">
    <source>
        <dbReference type="ARBA" id="ARBA00000085"/>
    </source>
</evidence>
<dbReference type="InterPro" id="IPR043836">
    <property type="entry name" value="DHp"/>
</dbReference>
<evidence type="ECO:0000313" key="8">
    <source>
        <dbReference type="EMBL" id="QSR24036.1"/>
    </source>
</evidence>
<dbReference type="EMBL" id="CP022295">
    <property type="protein sequence ID" value="QSR24036.1"/>
    <property type="molecule type" value="Genomic_DNA"/>
</dbReference>
<feature type="compositionally biased region" description="Basic and acidic residues" evidence="6">
    <location>
        <begin position="969"/>
        <end position="984"/>
    </location>
</feature>
<proteinExistence type="predicted"/>
<keyword evidence="3" id="KW-0808">Transferase</keyword>
<protein>
    <recommendedName>
        <fullName evidence="5">Sensor-like histidine kinase SenX3</fullName>
        <ecNumber evidence="2">2.7.13.3</ecNumber>
    </recommendedName>
</protein>
<sequence length="998" mass="110144">MANFKTSARTVDMLGRQQIAGIPTAINELFKNAFDAYASRVVADFDESRDFFLLRDDGIGMSPTDFINRWLTIGTDSKVESGTLDRLTIPPGARPRPVLGEKGIGRLAIAALGSQTVVLTRPQTPDGQGQRPLTASLLLWRLFEIPGMTLDDISVPVIEVSEPAGKGTVLTPAIRGRLVQTARDNVRELGDRVPKEDLRMINSALDHLIELDLDRISTFEGPSLTGEGHGTHFLVTPTEETLAQEVDPRGSGDTASKLVKLLIGFSNTMNATDQSRDFSTSFFHHRDESDPTDLIGADEFFRPSDFDLADHQVTGQFDERGNFHGEISIFGADPKPVHIPFPHPANALTRCGPFGIRFGYVMGQMKESALTDLEWNQISARLRRIAGLYIYRDGIRVLPYGNSEHDYLNIEERRSKQASRYFFSYRRMFGAVELTSADNPGLQEKAGREGFRENVAYKEMVAILENFFLTLAARYFNKGTEDSEEFIARREELKATERRRRQKSVQEEHRQLRRRFDQVLNAFSANEPEQRVAALIDHYSDSIASAPDPGSAVASAEATLTMLDQIREDYQVQVPSGVGLSRELRSDLGRWQGAFARFDTRVVGQARDTIEAELAAAEDRFADTSTLIADGAADGFDALLDQVRDHTAGANESIRRAAEMLHSEAEAVLARAEADTASANAAFAAAAALDRRARADARAAARADLTSALSAAHDELVAISDRAIGLASRKVSADLALVEEEVLELRSEYDIDLELSQLGRAVEIINHEFGATITSVRSSLQALRPWARRNPALQPIEARLSASFEHLDAYLRLFTPLQRRLQRRPTDVRGPAIVEFIDDLFGDRMARHHVSLQATPAFLASSARGYPSTLLPVFINLVDNALYWLSTRPEPRLIELDAEGGVWVVRDNGPGVDPELASTIFDMSVTTKPGGRGVGLKVSRDVLRRSGWDLWLVSESGLAWPEAAPTSDGRGRHGAEFRFAKDVEPDTESDEPRGPAVG</sequence>
<dbReference type="Pfam" id="PF13589">
    <property type="entry name" value="HATPase_c_3"/>
    <property type="match status" value="1"/>
</dbReference>
<evidence type="ECO:0000256" key="4">
    <source>
        <dbReference type="ARBA" id="ARBA00022777"/>
    </source>
</evidence>
<dbReference type="Proteomes" id="UP000662818">
    <property type="component" value="Chromosome"/>
</dbReference>
<dbReference type="PANTHER" id="PTHR42878">
    <property type="entry name" value="TWO-COMPONENT HISTIDINE KINASE"/>
    <property type="match status" value="1"/>
</dbReference>
<evidence type="ECO:0000256" key="6">
    <source>
        <dbReference type="SAM" id="MobiDB-lite"/>
    </source>
</evidence>
<reference evidence="8 9" key="1">
    <citation type="submission" date="2017-06" db="EMBL/GenBank/DDBJ databases">
        <title>Complete Genome Sequence of the Soil Carbazole-Degrading Bacterium Nocardioides aromaticivorans IC177.</title>
        <authorList>
            <person name="Vejarano F."/>
            <person name="Suzuki-Minakuchi C."/>
            <person name="Ohtsubo Y."/>
            <person name="Tsuda M."/>
            <person name="Okada K."/>
            <person name="Nojiri H."/>
        </authorList>
    </citation>
    <scope>NUCLEOTIDE SEQUENCE [LARGE SCALE GENOMIC DNA]</scope>
    <source>
        <strain evidence="8 9">IC177</strain>
    </source>
</reference>
<evidence type="ECO:0000256" key="5">
    <source>
        <dbReference type="ARBA" id="ARBA00039401"/>
    </source>
</evidence>
<dbReference type="Gene3D" id="3.30.565.10">
    <property type="entry name" value="Histidine kinase-like ATPase, C-terminal domain"/>
    <property type="match status" value="2"/>
</dbReference>